<evidence type="ECO:0000313" key="3">
    <source>
        <dbReference type="EMBL" id="ALI98280.1"/>
    </source>
</evidence>
<keyword evidence="1" id="KW-0175">Coiled coil</keyword>
<proteinExistence type="predicted"/>
<feature type="signal peptide" evidence="2">
    <location>
        <begin position="1"/>
        <end position="23"/>
    </location>
</feature>
<sequence length="643" mass="74983">MKPRSLARSFLLFLLLCTFTGQAQDRIETRLGYNYLDKFEFTDEWQYLTTDMYLLNAGQFSRVINELEQGTTKARRRDYINLESLFISAQLKNAKLFGQEPIVYPLYNFAFEPATDKKNYATRISDNIDAIRIIDKLPLASDERNIDATVEARLFTSDSREVFFNIIANQLTNISKLMTPQAAMLSLVGEFGHLIRNAAQRKEYKFSSTIRLYEGQNFDTRLHSVRVYIFVPSFAKLPALRTPRLTELLSNSPQGFERQKLEAALNYKDYPVLVVANYKSLYRMDALSGSDITSETIEKRRIRIEQAFTAGLVTEDAYKQEKLFVEFLRNFSDLKQNLNNYRLNYKNNSPEANAKTLFAVIQDYKRLKTLAYQRDREFSRNHSYQRIFKSEYNTILASADSYMESDFNLKNGKDMVNTLLDLDQETARSYTVAQREQYLNKLYSVELPNPEFLASTLEGEGISRHLNRLESAQYNDLYAREVIRLRELAPTEENIAFRNSLLEKANSTKCRSCREEVKQAARQFNLRLEEQQLQKEKSRLQELNGQVERKIITYLKQDDCIENAFKTQYPAESLPDYVQRLYEKKIELRKLIEELDTLSKTPPQDMKVDAVREHNQRLTGFLRRLDQGYADICAAEKNLCGCQ</sequence>
<dbReference type="OrthoDB" id="1089835at2"/>
<evidence type="ECO:0000256" key="2">
    <source>
        <dbReference type="SAM" id="SignalP"/>
    </source>
</evidence>
<dbReference type="PATRIC" id="fig|512763.3.peg.867"/>
<evidence type="ECO:0000313" key="4">
    <source>
        <dbReference type="Proteomes" id="UP000061382"/>
    </source>
</evidence>
<keyword evidence="2" id="KW-0732">Signal</keyword>
<accession>A0A0N7HW52</accession>
<organism evidence="3 4">
    <name type="scientific">Rufibacter tibetensis</name>
    <dbReference type="NCBI Taxonomy" id="512763"/>
    <lineage>
        <taxon>Bacteria</taxon>
        <taxon>Pseudomonadati</taxon>
        <taxon>Bacteroidota</taxon>
        <taxon>Cytophagia</taxon>
        <taxon>Cytophagales</taxon>
        <taxon>Hymenobacteraceae</taxon>
        <taxon>Rufibacter</taxon>
    </lineage>
</organism>
<dbReference type="RefSeq" id="WP_062542638.1">
    <property type="nucleotide sequence ID" value="NZ_CP012643.1"/>
</dbReference>
<dbReference type="Proteomes" id="UP000061382">
    <property type="component" value="Chromosome"/>
</dbReference>
<gene>
    <name evidence="3" type="ORF">DC20_03895</name>
</gene>
<dbReference type="KEGG" id="rti:DC20_03895"/>
<evidence type="ECO:0000256" key="1">
    <source>
        <dbReference type="SAM" id="Coils"/>
    </source>
</evidence>
<protein>
    <submittedName>
        <fullName evidence="3">Uncharacterized protein</fullName>
    </submittedName>
</protein>
<dbReference type="EMBL" id="CP012643">
    <property type="protein sequence ID" value="ALI98280.1"/>
    <property type="molecule type" value="Genomic_DNA"/>
</dbReference>
<dbReference type="AlphaFoldDB" id="A0A0N7HW52"/>
<name>A0A0N7HW52_9BACT</name>
<reference evidence="3 4" key="1">
    <citation type="submission" date="2015-08" db="EMBL/GenBank/DDBJ databases">
        <title>Complete genome sequence of Rufibacter tibetensis strain 1351t, a radiation-resistant bacterium from tibet plateau.</title>
        <authorList>
            <person name="Dai J."/>
        </authorList>
    </citation>
    <scope>NUCLEOTIDE SEQUENCE [LARGE SCALE GENOMIC DNA]</scope>
    <source>
        <strain evidence="3 4">1351</strain>
    </source>
</reference>
<feature type="coiled-coil region" evidence="1">
    <location>
        <begin position="514"/>
        <end position="553"/>
    </location>
</feature>
<keyword evidence="4" id="KW-1185">Reference proteome</keyword>
<feature type="chain" id="PRO_5006012707" evidence="2">
    <location>
        <begin position="24"/>
        <end position="643"/>
    </location>
</feature>